<dbReference type="OrthoDB" id="639921at2"/>
<dbReference type="InterPro" id="IPR029062">
    <property type="entry name" value="Class_I_gatase-like"/>
</dbReference>
<protein>
    <submittedName>
        <fullName evidence="2">GMP synthase</fullName>
    </submittedName>
</protein>
<dbReference type="InterPro" id="IPR017926">
    <property type="entry name" value="GATASE"/>
</dbReference>
<organism evidence="2 3">
    <name type="scientific">Larkinella punicea</name>
    <dbReference type="NCBI Taxonomy" id="2315727"/>
    <lineage>
        <taxon>Bacteria</taxon>
        <taxon>Pseudomonadati</taxon>
        <taxon>Bacteroidota</taxon>
        <taxon>Cytophagia</taxon>
        <taxon>Cytophagales</taxon>
        <taxon>Spirosomataceae</taxon>
        <taxon>Larkinella</taxon>
    </lineage>
</organism>
<dbReference type="Gene3D" id="3.40.50.880">
    <property type="match status" value="1"/>
</dbReference>
<feature type="domain" description="Glutamine amidotransferase" evidence="1">
    <location>
        <begin position="36"/>
        <end position="212"/>
    </location>
</feature>
<dbReference type="RefSeq" id="WP_114406532.1">
    <property type="nucleotide sequence ID" value="NZ_QOWE01000010.1"/>
</dbReference>
<dbReference type="EMBL" id="QOWE01000010">
    <property type="protein sequence ID" value="RCR68893.1"/>
    <property type="molecule type" value="Genomic_DNA"/>
</dbReference>
<dbReference type="Pfam" id="PF00117">
    <property type="entry name" value="GATase"/>
    <property type="match status" value="1"/>
</dbReference>
<evidence type="ECO:0000259" key="1">
    <source>
        <dbReference type="Pfam" id="PF00117"/>
    </source>
</evidence>
<reference evidence="2 3" key="1">
    <citation type="submission" date="2018-07" db="EMBL/GenBank/DDBJ databases">
        <title>Genome analysis of Larkinella rosea.</title>
        <authorList>
            <person name="Zhou Z."/>
            <person name="Wang G."/>
        </authorList>
    </citation>
    <scope>NUCLEOTIDE SEQUENCE [LARGE SCALE GENOMIC DNA]</scope>
    <source>
        <strain evidence="3">zzj9</strain>
    </source>
</reference>
<dbReference type="AlphaFoldDB" id="A0A368JQM4"/>
<gene>
    <name evidence="2" type="ORF">DUE52_13420</name>
</gene>
<evidence type="ECO:0000313" key="3">
    <source>
        <dbReference type="Proteomes" id="UP000253383"/>
    </source>
</evidence>
<proteinExistence type="predicted"/>
<keyword evidence="3" id="KW-1185">Reference proteome</keyword>
<name>A0A368JQM4_9BACT</name>
<dbReference type="SUPFAM" id="SSF52317">
    <property type="entry name" value="Class I glutamine amidotransferase-like"/>
    <property type="match status" value="1"/>
</dbReference>
<comment type="caution">
    <text evidence="2">The sequence shown here is derived from an EMBL/GenBank/DDBJ whole genome shotgun (WGS) entry which is preliminary data.</text>
</comment>
<dbReference type="Proteomes" id="UP000253383">
    <property type="component" value="Unassembled WGS sequence"/>
</dbReference>
<accession>A0A368JQM4</accession>
<dbReference type="PROSITE" id="PS51273">
    <property type="entry name" value="GATASE_TYPE_1"/>
    <property type="match status" value="1"/>
</dbReference>
<sequence>METMKVAVLDLYNNVPNEGMRCILQLIRNISEKEQLELTHTVFDVRGKNEIPGLDYDIYISSGGPGSPLPSDEPWEEPYFELIDQLFSHNRTSNQKKYLFLICHSFQLVSRHLGIGTISKRRSTSFGIFPIHKTDEGQTDPLFQKLPDPFFAVDSRDYQLTEPNWERISELDAKVLCLEKIRPHVDYERAIMAVRFTDEVFGTQFHPEADGEGMLRYFMKDEKKQQIVENHGEEKYNEMVESLLDPQKIGLTESVLIPDFLRQTI</sequence>
<evidence type="ECO:0000313" key="2">
    <source>
        <dbReference type="EMBL" id="RCR68893.1"/>
    </source>
</evidence>